<sequence>MTTPMLYSIIRFAPYVETEEFANVGVVICTPKEGQLIFKLTKKNDAKIKSFFRDVTLFNAIKPTIEKELKIASKIANNLIYPEKVRDFFFTFTEPRESLLFYSSARLLMALDSQVELDRLYNQFVRQPVYSEKRKEDALVIELRKRFQSYSELKNIFRNEEIGGELTKFRMPFVAKTDGKILCAVKPLAFTQNEPSKMLEHCDSWVSRIKRAVHENVLSNKNVLFPIYHSNNLKKAEQKAIDEIKYTLDKNRIFHLNSDDEHSIIDFAKKSLAIS</sequence>
<dbReference type="EMBL" id="CP123498">
    <property type="protein sequence ID" value="WGL96268.1"/>
    <property type="molecule type" value="Genomic_DNA"/>
</dbReference>
<dbReference type="AlphaFoldDB" id="A0AA95GFX6"/>
<dbReference type="InterPro" id="IPR021398">
    <property type="entry name" value="DUF3037"/>
</dbReference>
<evidence type="ECO:0000313" key="2">
    <source>
        <dbReference type="Proteomes" id="UP001177597"/>
    </source>
</evidence>
<protein>
    <submittedName>
        <fullName evidence="1">DUF3037 domain-containing protein</fullName>
    </submittedName>
</protein>
<proteinExistence type="predicted"/>
<organism evidence="1 2">
    <name type="scientific">Arsenophonus nasoniae</name>
    <name type="common">son-killer infecting Nasonia vitripennis</name>
    <dbReference type="NCBI Taxonomy" id="638"/>
    <lineage>
        <taxon>Bacteria</taxon>
        <taxon>Pseudomonadati</taxon>
        <taxon>Pseudomonadota</taxon>
        <taxon>Gammaproteobacteria</taxon>
        <taxon>Enterobacterales</taxon>
        <taxon>Morganellaceae</taxon>
        <taxon>Arsenophonus</taxon>
    </lineage>
</organism>
<dbReference type="RefSeq" id="WP_280629813.1">
    <property type="nucleotide sequence ID" value="NZ_CP123498.1"/>
</dbReference>
<dbReference type="Pfam" id="PF11236">
    <property type="entry name" value="DUF3037"/>
    <property type="match status" value="1"/>
</dbReference>
<gene>
    <name evidence="1" type="ORF">QE207_06780</name>
</gene>
<reference evidence="1" key="1">
    <citation type="submission" date="2023-04" db="EMBL/GenBank/DDBJ databases">
        <title>Genome dynamics across the evolutionary transition to endosymbiosis.</title>
        <authorList>
            <person name="Siozios S."/>
            <person name="Nadal-Jimenez P."/>
            <person name="Azagi T."/>
            <person name="Sprong H."/>
            <person name="Frost C.L."/>
            <person name="Parratt S.R."/>
            <person name="Taylor G."/>
            <person name="Brettell L."/>
            <person name="Lew K.C."/>
            <person name="Croft L."/>
            <person name="King K.C."/>
            <person name="Brockhurst M.A."/>
            <person name="Hypsa V."/>
            <person name="Novakova E."/>
            <person name="Darby A.C."/>
            <person name="Hurst G.D.D."/>
        </authorList>
    </citation>
    <scope>NUCLEOTIDE SEQUENCE</scope>
    <source>
        <strain evidence="1">AIh</strain>
    </source>
</reference>
<evidence type="ECO:0000313" key="1">
    <source>
        <dbReference type="EMBL" id="WGL96268.1"/>
    </source>
</evidence>
<dbReference type="Proteomes" id="UP001177597">
    <property type="component" value="Chromosome"/>
</dbReference>
<name>A0AA95GFX6_9GAMM</name>
<accession>A0AA95GFX6</accession>